<protein>
    <submittedName>
        <fullName evidence="1">Uncharacterized protein</fullName>
    </submittedName>
</protein>
<organism evidence="1 2">
    <name type="scientific">Fusarium oxysporum f. sp. cepae</name>
    <dbReference type="NCBI Taxonomy" id="396571"/>
    <lineage>
        <taxon>Eukaryota</taxon>
        <taxon>Fungi</taxon>
        <taxon>Dikarya</taxon>
        <taxon>Ascomycota</taxon>
        <taxon>Pezizomycotina</taxon>
        <taxon>Sordariomycetes</taxon>
        <taxon>Hypocreomycetidae</taxon>
        <taxon>Hypocreales</taxon>
        <taxon>Nectriaceae</taxon>
        <taxon>Fusarium</taxon>
        <taxon>Fusarium oxysporum species complex</taxon>
    </lineage>
</organism>
<evidence type="ECO:0000313" key="2">
    <source>
        <dbReference type="Proteomes" id="UP000270866"/>
    </source>
</evidence>
<reference evidence="1 2" key="1">
    <citation type="journal article" date="2018" name="Sci. Rep.">
        <title>Characterisation of pathogen-specific regions and novel effector candidates in Fusarium oxysporum f. sp. cepae.</title>
        <authorList>
            <person name="Armitage A.D."/>
            <person name="Taylor A."/>
            <person name="Sobczyk M.K."/>
            <person name="Baxter L."/>
            <person name="Greenfield B.P."/>
            <person name="Bates H.J."/>
            <person name="Wilson F."/>
            <person name="Jackson A.C."/>
            <person name="Ott S."/>
            <person name="Harrison R.J."/>
            <person name="Clarkson J.P."/>
        </authorList>
    </citation>
    <scope>NUCLEOTIDE SEQUENCE [LARGE SCALE GENOMIC DNA]</scope>
    <source>
        <strain evidence="1 2">FoC_Fus2</strain>
    </source>
</reference>
<dbReference type="AlphaFoldDB" id="A0A3L6MPF9"/>
<evidence type="ECO:0000313" key="1">
    <source>
        <dbReference type="EMBL" id="RKK06755.1"/>
    </source>
</evidence>
<dbReference type="Proteomes" id="UP000270866">
    <property type="component" value="Unassembled WGS sequence"/>
</dbReference>
<name>A0A3L6MPF9_FUSOX</name>
<proteinExistence type="predicted"/>
<comment type="caution">
    <text evidence="1">The sequence shown here is derived from an EMBL/GenBank/DDBJ whole genome shotgun (WGS) entry which is preliminary data.</text>
</comment>
<accession>A0A3L6MPF9</accession>
<gene>
    <name evidence="1" type="ORF">BFJ65_g18307</name>
</gene>
<dbReference type="EMBL" id="MRCU01000019">
    <property type="protein sequence ID" value="RKK06755.1"/>
    <property type="molecule type" value="Genomic_DNA"/>
</dbReference>
<sequence length="132" mass="14911">MSTHFINYYKYKKNHFHTLVLFPFVSNKTYPFASTIHITQLRLRNKSFNHQYINAHGNETMHLAPLLAGLFAATLVAADSTKKCQPFTFTSKSTGCLNDSNGCVMGKCKDKFIYLECTCPDDYPHVKCGTGC</sequence>